<reference evidence="2 3" key="1">
    <citation type="submission" date="2015-01" db="EMBL/GenBank/DDBJ databases">
        <title>The Genome Sequence of Cryptococcus gattii EJB2.</title>
        <authorList>
            <consortium name="The Broad Institute Genomics Platform"/>
            <person name="Cuomo C."/>
            <person name="Litvintseva A."/>
            <person name="Chen Y."/>
            <person name="Heitman J."/>
            <person name="Sun S."/>
            <person name="Springer D."/>
            <person name="Dromer F."/>
            <person name="Young S."/>
            <person name="Zeng Q."/>
            <person name="Gargeya S."/>
            <person name="Abouelleil A."/>
            <person name="Alvarado L."/>
            <person name="Chapman S.B."/>
            <person name="Gainer-Dewar J."/>
            <person name="Goldberg J."/>
            <person name="Griggs A."/>
            <person name="Gujja S."/>
            <person name="Hansen M."/>
            <person name="Howarth C."/>
            <person name="Imamovic A."/>
            <person name="Larimer J."/>
            <person name="Murphy C."/>
            <person name="Naylor J."/>
            <person name="Pearson M."/>
            <person name="Priest M."/>
            <person name="Roberts A."/>
            <person name="Saif S."/>
            <person name="Shea T."/>
            <person name="Sykes S."/>
            <person name="Wortman J."/>
            <person name="Nusbaum C."/>
            <person name="Birren B."/>
        </authorList>
    </citation>
    <scope>NUCLEOTIDE SEQUENCE [LARGE SCALE GENOMIC DNA]</scope>
    <source>
        <strain evidence="2 3">EJB2</strain>
    </source>
</reference>
<accession>A0ABR5C4D4</accession>
<feature type="compositionally biased region" description="Basic and acidic residues" evidence="1">
    <location>
        <begin position="42"/>
        <end position="51"/>
    </location>
</feature>
<proteinExistence type="predicted"/>
<dbReference type="EMBL" id="KN848549">
    <property type="protein sequence ID" value="KIR82772.1"/>
    <property type="molecule type" value="Genomic_DNA"/>
</dbReference>
<keyword evidence="3" id="KW-1185">Reference proteome</keyword>
<gene>
    <name evidence="2" type="ORF">I306_00037</name>
</gene>
<evidence type="ECO:0000313" key="2">
    <source>
        <dbReference type="EMBL" id="KIR82772.1"/>
    </source>
</evidence>
<organism evidence="2 3">
    <name type="scientific">Cryptococcus gattii EJB2</name>
    <dbReference type="NCBI Taxonomy" id="1296103"/>
    <lineage>
        <taxon>Eukaryota</taxon>
        <taxon>Fungi</taxon>
        <taxon>Dikarya</taxon>
        <taxon>Basidiomycota</taxon>
        <taxon>Agaricomycotina</taxon>
        <taxon>Tremellomycetes</taxon>
        <taxon>Tremellales</taxon>
        <taxon>Cryptococcaceae</taxon>
        <taxon>Cryptococcus</taxon>
        <taxon>Cryptococcus gattii species complex</taxon>
    </lineage>
</organism>
<evidence type="ECO:0000313" key="3">
    <source>
        <dbReference type="Proteomes" id="UP000054272"/>
    </source>
</evidence>
<name>A0ABR5C4D4_9TREE</name>
<protein>
    <submittedName>
        <fullName evidence="2">Uncharacterized protein</fullName>
    </submittedName>
</protein>
<sequence>MRNFTTCEVLRAAVWQKGYGTLNEVNAIYHSSCRNKISSHSTRQEASERREQRRRLWYTRQAQ</sequence>
<feature type="region of interest" description="Disordered" evidence="1">
    <location>
        <begin position="35"/>
        <end position="63"/>
    </location>
</feature>
<evidence type="ECO:0000256" key="1">
    <source>
        <dbReference type="SAM" id="MobiDB-lite"/>
    </source>
</evidence>
<dbReference type="Proteomes" id="UP000054272">
    <property type="component" value="Unassembled WGS sequence"/>
</dbReference>